<dbReference type="Proteomes" id="UP000809789">
    <property type="component" value="Unassembled WGS sequence"/>
</dbReference>
<dbReference type="EMBL" id="JAESVG020000001">
    <property type="protein sequence ID" value="KAG8631119.1"/>
    <property type="molecule type" value="Genomic_DNA"/>
</dbReference>
<comment type="caution">
    <text evidence="1">The sequence shown here is derived from an EMBL/GenBank/DDBJ whole genome shotgun (WGS) entry which is preliminary data.</text>
</comment>
<keyword evidence="2" id="KW-1185">Reference proteome</keyword>
<reference evidence="1" key="1">
    <citation type="submission" date="2021-07" db="EMBL/GenBank/DDBJ databases">
        <title>Elsinoe batatas strain:CRI-CJ2 Genome sequencing and assembly.</title>
        <authorList>
            <person name="Huang L."/>
        </authorList>
    </citation>
    <scope>NUCLEOTIDE SEQUENCE</scope>
    <source>
        <strain evidence="1">CRI-CJ2</strain>
    </source>
</reference>
<dbReference type="OrthoDB" id="10412640at2759"/>
<evidence type="ECO:0000313" key="2">
    <source>
        <dbReference type="Proteomes" id="UP000809789"/>
    </source>
</evidence>
<organism evidence="1 2">
    <name type="scientific">Elsinoe batatas</name>
    <dbReference type="NCBI Taxonomy" id="2601811"/>
    <lineage>
        <taxon>Eukaryota</taxon>
        <taxon>Fungi</taxon>
        <taxon>Dikarya</taxon>
        <taxon>Ascomycota</taxon>
        <taxon>Pezizomycotina</taxon>
        <taxon>Dothideomycetes</taxon>
        <taxon>Dothideomycetidae</taxon>
        <taxon>Myriangiales</taxon>
        <taxon>Elsinoaceae</taxon>
        <taxon>Elsinoe</taxon>
    </lineage>
</organism>
<evidence type="ECO:0000313" key="1">
    <source>
        <dbReference type="EMBL" id="KAG8631119.1"/>
    </source>
</evidence>
<dbReference type="AlphaFoldDB" id="A0A8K0L9S7"/>
<sequence>MTRIPYQRTTDLRGNSSLVIYAGILPTTQALLELEKLPVASSTPSHVGQVPTPAHSTMRLLVYSASFQDHSLKSTLFILDTIK</sequence>
<proteinExistence type="predicted"/>
<name>A0A8K0L9S7_9PEZI</name>
<gene>
    <name evidence="1" type="ORF">KVT40_000259</name>
</gene>
<accession>A0A8K0L9S7</accession>
<protein>
    <submittedName>
        <fullName evidence="1">Uncharacterized protein</fullName>
    </submittedName>
</protein>